<evidence type="ECO:0000313" key="1">
    <source>
        <dbReference type="EMBL" id="QJA74833.1"/>
    </source>
</evidence>
<dbReference type="EMBL" id="MT142123">
    <property type="protein sequence ID" value="QJA74833.1"/>
    <property type="molecule type" value="Genomic_DNA"/>
</dbReference>
<sequence>MSNSKMEELAAWYNRNTFPKKPDLRSWTENEISSEIKRIGERLKILAPMMNEIKSELAYLNKINENLYNMKFELQKKILPIKHLPSKAPTKPIELSPEMAWFADLSKDERAELVAEWQKEQKKEAE</sequence>
<evidence type="ECO:0000313" key="2">
    <source>
        <dbReference type="EMBL" id="QJA87290.1"/>
    </source>
</evidence>
<dbReference type="AlphaFoldDB" id="A0A6M3JXQ7"/>
<protein>
    <submittedName>
        <fullName evidence="1">Uncharacterized protein</fullName>
    </submittedName>
</protein>
<gene>
    <name evidence="1" type="ORF">MM415A01922_0011</name>
    <name evidence="2" type="ORF">MM415B03022_0011</name>
</gene>
<organism evidence="1">
    <name type="scientific">viral metagenome</name>
    <dbReference type="NCBI Taxonomy" id="1070528"/>
    <lineage>
        <taxon>unclassified sequences</taxon>
        <taxon>metagenomes</taxon>
        <taxon>organismal metagenomes</taxon>
    </lineage>
</organism>
<reference evidence="1" key="1">
    <citation type="submission" date="2020-03" db="EMBL/GenBank/DDBJ databases">
        <title>The deep terrestrial virosphere.</title>
        <authorList>
            <person name="Holmfeldt K."/>
            <person name="Nilsson E."/>
            <person name="Simone D."/>
            <person name="Lopez-Fernandez M."/>
            <person name="Wu X."/>
            <person name="de Brujin I."/>
            <person name="Lundin D."/>
            <person name="Andersson A."/>
            <person name="Bertilsson S."/>
            <person name="Dopson M."/>
        </authorList>
    </citation>
    <scope>NUCLEOTIDE SEQUENCE</scope>
    <source>
        <strain evidence="1">MM415A01922</strain>
        <strain evidence="2">MM415B03022</strain>
    </source>
</reference>
<name>A0A6M3JXQ7_9ZZZZ</name>
<proteinExistence type="predicted"/>
<accession>A0A6M3JXQ7</accession>
<dbReference type="EMBL" id="MT142694">
    <property type="protein sequence ID" value="QJA87290.1"/>
    <property type="molecule type" value="Genomic_DNA"/>
</dbReference>